<organism evidence="1 2">
    <name type="scientific">Cryptolaemus montrouzieri</name>
    <dbReference type="NCBI Taxonomy" id="559131"/>
    <lineage>
        <taxon>Eukaryota</taxon>
        <taxon>Metazoa</taxon>
        <taxon>Ecdysozoa</taxon>
        <taxon>Arthropoda</taxon>
        <taxon>Hexapoda</taxon>
        <taxon>Insecta</taxon>
        <taxon>Pterygota</taxon>
        <taxon>Neoptera</taxon>
        <taxon>Endopterygota</taxon>
        <taxon>Coleoptera</taxon>
        <taxon>Polyphaga</taxon>
        <taxon>Cucujiformia</taxon>
        <taxon>Coccinelloidea</taxon>
        <taxon>Coccinellidae</taxon>
        <taxon>Scymninae</taxon>
        <taxon>Scymnini</taxon>
        <taxon>Cryptolaemus</taxon>
    </lineage>
</organism>
<protein>
    <submittedName>
        <fullName evidence="1">Uncharacterized protein</fullName>
    </submittedName>
</protein>
<dbReference type="Proteomes" id="UP001516400">
    <property type="component" value="Unassembled WGS sequence"/>
</dbReference>
<gene>
    <name evidence="1" type="ORF">HHI36_002029</name>
</gene>
<proteinExistence type="predicted"/>
<dbReference type="EMBL" id="JABFTP020000185">
    <property type="protein sequence ID" value="KAL3287562.1"/>
    <property type="molecule type" value="Genomic_DNA"/>
</dbReference>
<evidence type="ECO:0000313" key="1">
    <source>
        <dbReference type="EMBL" id="KAL3287562.1"/>
    </source>
</evidence>
<keyword evidence="2" id="KW-1185">Reference proteome</keyword>
<accession>A0ABD2PA26</accession>
<dbReference type="AlphaFoldDB" id="A0ABD2PA26"/>
<sequence length="94" mass="10509">MVPLMSQKKMIEEIFIENNTTILVKCSRPRAKVMVNQQKLELKLKPTNKGEVKGIIQNLKNKGSNGADGITAKGSFDSEIYGSSREISDRFVTH</sequence>
<name>A0ABD2PA26_9CUCU</name>
<evidence type="ECO:0000313" key="2">
    <source>
        <dbReference type="Proteomes" id="UP001516400"/>
    </source>
</evidence>
<comment type="caution">
    <text evidence="1">The sequence shown here is derived from an EMBL/GenBank/DDBJ whole genome shotgun (WGS) entry which is preliminary data.</text>
</comment>
<reference evidence="1 2" key="1">
    <citation type="journal article" date="2021" name="BMC Biol.">
        <title>Horizontally acquired antibacterial genes associated with adaptive radiation of ladybird beetles.</title>
        <authorList>
            <person name="Li H.S."/>
            <person name="Tang X.F."/>
            <person name="Huang Y.H."/>
            <person name="Xu Z.Y."/>
            <person name="Chen M.L."/>
            <person name="Du X.Y."/>
            <person name="Qiu B.Y."/>
            <person name="Chen P.T."/>
            <person name="Zhang W."/>
            <person name="Slipinski A."/>
            <person name="Escalona H.E."/>
            <person name="Waterhouse R.M."/>
            <person name="Zwick A."/>
            <person name="Pang H."/>
        </authorList>
    </citation>
    <scope>NUCLEOTIDE SEQUENCE [LARGE SCALE GENOMIC DNA]</scope>
    <source>
        <strain evidence="1">SYSU2018</strain>
    </source>
</reference>